<evidence type="ECO:0000313" key="4">
    <source>
        <dbReference type="EMBL" id="SEA66739.1"/>
    </source>
</evidence>
<dbReference type="EMBL" id="FNQP01000011">
    <property type="protein sequence ID" value="SEA66739.1"/>
    <property type="molecule type" value="Genomic_DNA"/>
</dbReference>
<dbReference type="PANTHER" id="PTHR12901:SF10">
    <property type="entry name" value="COENZYME Q-BINDING PROTEIN COQ10, MITOCHONDRIAL"/>
    <property type="match status" value="1"/>
</dbReference>
<dbReference type="Gene3D" id="3.30.530.20">
    <property type="match status" value="1"/>
</dbReference>
<reference evidence="4 5" key="1">
    <citation type="submission" date="2016-10" db="EMBL/GenBank/DDBJ databases">
        <authorList>
            <person name="de Groot N.N."/>
        </authorList>
    </citation>
    <scope>NUCLEOTIDE SEQUENCE [LARGE SCALE GENOMIC DNA]</scope>
    <source>
        <strain evidence="4 5">DSM 21228</strain>
    </source>
</reference>
<keyword evidence="5" id="KW-1185">Reference proteome</keyword>
<dbReference type="InterPro" id="IPR023393">
    <property type="entry name" value="START-like_dom_sf"/>
</dbReference>
<dbReference type="InterPro" id="IPR044996">
    <property type="entry name" value="COQ10-like"/>
</dbReference>
<gene>
    <name evidence="4" type="ORF">SAMN05660964_02125</name>
</gene>
<dbReference type="GO" id="GO:0045333">
    <property type="term" value="P:cellular respiration"/>
    <property type="evidence" value="ECO:0007669"/>
    <property type="project" value="InterPro"/>
</dbReference>
<dbReference type="InterPro" id="IPR005031">
    <property type="entry name" value="COQ10_START"/>
</dbReference>
<dbReference type="STRING" id="525918.SAMN05660964_02125"/>
<dbReference type="PANTHER" id="PTHR12901">
    <property type="entry name" value="SPERM PROTEIN HOMOLOG"/>
    <property type="match status" value="1"/>
</dbReference>
<evidence type="ECO:0000313" key="5">
    <source>
        <dbReference type="Proteomes" id="UP000199397"/>
    </source>
</evidence>
<comment type="similarity">
    <text evidence="1">Belongs to the ribosome association toxin RatA family.</text>
</comment>
<keyword evidence="2" id="KW-1277">Toxin-antitoxin system</keyword>
<accession>A0A1H4D2R6</accession>
<evidence type="ECO:0000259" key="3">
    <source>
        <dbReference type="Pfam" id="PF03364"/>
    </source>
</evidence>
<feature type="domain" description="Coenzyme Q-binding protein COQ10 START" evidence="3">
    <location>
        <begin position="10"/>
        <end position="134"/>
    </location>
</feature>
<sequence length="145" mass="16430">MAHISRSALVPYSSAQMYQLVDGIKLYPQFLPWCRTAVEHQRDADQVKASIEIAKGAVNKQFTTLNRLQKNKTIEMRLVDGPFQHLHGFWRFDELKAGACKVSLDLDFEFSNKIISLVVGPIFNQVANTLVDSFVERAKKVYGNA</sequence>
<dbReference type="GO" id="GO:0048039">
    <property type="term" value="F:ubiquinone binding"/>
    <property type="evidence" value="ECO:0007669"/>
    <property type="project" value="InterPro"/>
</dbReference>
<protein>
    <submittedName>
        <fullName evidence="4">Ribosome association toxin PasT (RatA) of the RatAB toxin-antitoxin module</fullName>
    </submittedName>
</protein>
<dbReference type="Proteomes" id="UP000199397">
    <property type="component" value="Unassembled WGS sequence"/>
</dbReference>
<dbReference type="CDD" id="cd07813">
    <property type="entry name" value="COQ10p_like"/>
    <property type="match status" value="1"/>
</dbReference>
<evidence type="ECO:0000256" key="2">
    <source>
        <dbReference type="ARBA" id="ARBA00022649"/>
    </source>
</evidence>
<proteinExistence type="inferred from homology"/>
<dbReference type="OrthoDB" id="9804759at2"/>
<name>A0A1H4D2R6_9GAMM</name>
<organism evidence="4 5">
    <name type="scientific">Thiothrix caldifontis</name>
    <dbReference type="NCBI Taxonomy" id="525918"/>
    <lineage>
        <taxon>Bacteria</taxon>
        <taxon>Pseudomonadati</taxon>
        <taxon>Pseudomonadota</taxon>
        <taxon>Gammaproteobacteria</taxon>
        <taxon>Thiotrichales</taxon>
        <taxon>Thiotrichaceae</taxon>
        <taxon>Thiothrix</taxon>
    </lineage>
</organism>
<dbReference type="AlphaFoldDB" id="A0A1H4D2R6"/>
<dbReference type="SUPFAM" id="SSF55961">
    <property type="entry name" value="Bet v1-like"/>
    <property type="match status" value="1"/>
</dbReference>
<dbReference type="RefSeq" id="WP_093068469.1">
    <property type="nucleotide sequence ID" value="NZ_FNQP01000011.1"/>
</dbReference>
<evidence type="ECO:0000256" key="1">
    <source>
        <dbReference type="ARBA" id="ARBA00008918"/>
    </source>
</evidence>
<dbReference type="Pfam" id="PF03364">
    <property type="entry name" value="Polyketide_cyc"/>
    <property type="match status" value="1"/>
</dbReference>